<dbReference type="InterPro" id="IPR002347">
    <property type="entry name" value="SDR_fam"/>
</dbReference>
<evidence type="ECO:0000256" key="2">
    <source>
        <dbReference type="ARBA" id="ARBA00023002"/>
    </source>
</evidence>
<keyword evidence="4" id="KW-1185">Reference proteome</keyword>
<accession>A0A8J3TNE5</accession>
<dbReference type="Pfam" id="PF00106">
    <property type="entry name" value="adh_short"/>
    <property type="match status" value="1"/>
</dbReference>
<keyword evidence="2" id="KW-0560">Oxidoreductase</keyword>
<evidence type="ECO:0000256" key="1">
    <source>
        <dbReference type="ARBA" id="ARBA00006484"/>
    </source>
</evidence>
<dbReference type="PRINTS" id="PR00081">
    <property type="entry name" value="GDHRDH"/>
</dbReference>
<dbReference type="InterPro" id="IPR020904">
    <property type="entry name" value="Sc_DH/Rdtase_CS"/>
</dbReference>
<proteinExistence type="inferred from homology"/>
<dbReference type="GO" id="GO:0016491">
    <property type="term" value="F:oxidoreductase activity"/>
    <property type="evidence" value="ECO:0007669"/>
    <property type="project" value="UniProtKB-KW"/>
</dbReference>
<organism evidence="3 4">
    <name type="scientific">Planotetraspora mira</name>
    <dbReference type="NCBI Taxonomy" id="58121"/>
    <lineage>
        <taxon>Bacteria</taxon>
        <taxon>Bacillati</taxon>
        <taxon>Actinomycetota</taxon>
        <taxon>Actinomycetes</taxon>
        <taxon>Streptosporangiales</taxon>
        <taxon>Streptosporangiaceae</taxon>
        <taxon>Planotetraspora</taxon>
    </lineage>
</organism>
<evidence type="ECO:0000313" key="4">
    <source>
        <dbReference type="Proteomes" id="UP000650628"/>
    </source>
</evidence>
<comment type="similarity">
    <text evidence="1">Belongs to the short-chain dehydrogenases/reductases (SDR) family.</text>
</comment>
<evidence type="ECO:0000313" key="3">
    <source>
        <dbReference type="EMBL" id="GII27719.1"/>
    </source>
</evidence>
<dbReference type="RefSeq" id="WP_203951746.1">
    <property type="nucleotide sequence ID" value="NZ_BOOO01000004.1"/>
</dbReference>
<dbReference type="SUPFAM" id="SSF51735">
    <property type="entry name" value="NAD(P)-binding Rossmann-fold domains"/>
    <property type="match status" value="1"/>
</dbReference>
<dbReference type="PANTHER" id="PTHR43669:SF3">
    <property type="entry name" value="ALCOHOL DEHYDROGENASE, PUTATIVE (AFU_ORTHOLOGUE AFUA_3G03445)-RELATED"/>
    <property type="match status" value="1"/>
</dbReference>
<dbReference type="AlphaFoldDB" id="A0A8J3TNE5"/>
<dbReference type="EMBL" id="BOOO01000004">
    <property type="protein sequence ID" value="GII27719.1"/>
    <property type="molecule type" value="Genomic_DNA"/>
</dbReference>
<sequence length="265" mass="27799">MELDGKHVVVTGGGSGIGRAMAARFATVAAGVVVVDRDGAAARKVADEVGGVAIAADVSREREILRVIAEAERVYGPIDLFCSNAGQAQPLGALDAADEGWLTQWNVHVMAHVWAARALVPAMVRRGGGHLLSTVSAVGLLMVPGAVPYTVTKHAALALAESLAVLYRGSGVGFSCLCPAFVDTPLTAGVHDTPVGRFLRLNGESIEPAAVADIVVEGLREERFLIFTHPETESAMRLRATDHERFLDFTADVWAAANTAERPAG</sequence>
<dbReference type="PANTHER" id="PTHR43669">
    <property type="entry name" value="5-KETO-D-GLUCONATE 5-REDUCTASE"/>
    <property type="match status" value="1"/>
</dbReference>
<dbReference type="Gene3D" id="3.40.50.720">
    <property type="entry name" value="NAD(P)-binding Rossmann-like Domain"/>
    <property type="match status" value="1"/>
</dbReference>
<gene>
    <name evidence="3" type="ORF">Pmi06nite_11610</name>
</gene>
<name>A0A8J3TNE5_9ACTN</name>
<dbReference type="CDD" id="cd05233">
    <property type="entry name" value="SDR_c"/>
    <property type="match status" value="1"/>
</dbReference>
<protein>
    <submittedName>
        <fullName evidence="3">Dehydrogenase</fullName>
    </submittedName>
</protein>
<dbReference type="PROSITE" id="PS00061">
    <property type="entry name" value="ADH_SHORT"/>
    <property type="match status" value="1"/>
</dbReference>
<dbReference type="InterPro" id="IPR036291">
    <property type="entry name" value="NAD(P)-bd_dom_sf"/>
</dbReference>
<reference evidence="3 4" key="1">
    <citation type="submission" date="2021-01" db="EMBL/GenBank/DDBJ databases">
        <title>Whole genome shotgun sequence of Planotetraspora mira NBRC 15435.</title>
        <authorList>
            <person name="Komaki H."/>
            <person name="Tamura T."/>
        </authorList>
    </citation>
    <scope>NUCLEOTIDE SEQUENCE [LARGE SCALE GENOMIC DNA]</scope>
    <source>
        <strain evidence="3 4">NBRC 15435</strain>
    </source>
</reference>
<dbReference type="Proteomes" id="UP000650628">
    <property type="component" value="Unassembled WGS sequence"/>
</dbReference>
<comment type="caution">
    <text evidence="3">The sequence shown here is derived from an EMBL/GenBank/DDBJ whole genome shotgun (WGS) entry which is preliminary data.</text>
</comment>